<dbReference type="InterPro" id="IPR005084">
    <property type="entry name" value="CBM6"/>
</dbReference>
<keyword evidence="2 5" id="KW-0732">Signal</keyword>
<reference evidence="9" key="2">
    <citation type="submission" date="2010-08" db="EMBL/GenBank/DDBJ databases">
        <title>Complete sequence of Fibrobacter succinogenes subsp. succinogenes S85.</title>
        <authorList>
            <person name="Durkin A.S."/>
            <person name="Nelson K.E."/>
            <person name="Morrison M."/>
            <person name="Forsberg C.W."/>
            <person name="Wilson D.B."/>
            <person name="Russell J.B."/>
            <person name="Cann I.K.O."/>
            <person name="Mackie R.I."/>
            <person name="White B.A."/>
        </authorList>
    </citation>
    <scope>NUCLEOTIDE SEQUENCE [LARGE SCALE GENOMIC DNA]</scope>
    <source>
        <strain evidence="9">ATCC 19169 / S85</strain>
    </source>
</reference>
<dbReference type="KEGG" id="fsc:FSU_2265"/>
<dbReference type="Gene3D" id="3.20.20.80">
    <property type="entry name" value="Glycosidases"/>
    <property type="match status" value="1"/>
</dbReference>
<dbReference type="GO" id="GO:0004348">
    <property type="term" value="F:glucosylceramidase activity"/>
    <property type="evidence" value="ECO:0007669"/>
    <property type="project" value="InterPro"/>
</dbReference>
<feature type="region of interest" description="Disordered" evidence="4">
    <location>
        <begin position="474"/>
        <end position="501"/>
    </location>
</feature>
<dbReference type="AlphaFoldDB" id="C9RS22"/>
<dbReference type="GO" id="GO:0030246">
    <property type="term" value="F:carbohydrate binding"/>
    <property type="evidence" value="ECO:0007669"/>
    <property type="project" value="InterPro"/>
</dbReference>
<protein>
    <submittedName>
        <fullName evidence="7">Glucuronoarabinoxylan endo-1,4-beta-xylanase</fullName>
        <ecNumber evidence="7">3.2.1.136</ecNumber>
    </submittedName>
    <submittedName>
        <fullName evidence="8">Putative xylanase</fullName>
    </submittedName>
</protein>
<evidence type="ECO:0000256" key="5">
    <source>
        <dbReference type="SAM" id="SignalP"/>
    </source>
</evidence>
<comment type="similarity">
    <text evidence="1">Belongs to the glycosyl hydrolase 30 family.</text>
</comment>
<dbReference type="EC" id="3.2.1.136" evidence="7"/>
<dbReference type="Proteomes" id="UP000001497">
    <property type="component" value="Chromosome"/>
</dbReference>
<dbReference type="InterPro" id="IPR013780">
    <property type="entry name" value="Glyco_hydro_b"/>
</dbReference>
<dbReference type="SUPFAM" id="SSF49785">
    <property type="entry name" value="Galactose-binding domain-like"/>
    <property type="match status" value="1"/>
</dbReference>
<dbReference type="PANTHER" id="PTHR11069:SF38">
    <property type="entry name" value="GLUCURONOXYLANASE XYNC"/>
    <property type="match status" value="1"/>
</dbReference>
<name>C9RS22_FIBSS</name>
<accession>C9RS22</accession>
<dbReference type="PROSITE" id="PS51175">
    <property type="entry name" value="CBM6"/>
    <property type="match status" value="1"/>
</dbReference>
<dbReference type="Pfam" id="PF03422">
    <property type="entry name" value="CBM_6"/>
    <property type="match status" value="1"/>
</dbReference>
<feature type="domain" description="CBM6" evidence="6">
    <location>
        <begin position="469"/>
        <end position="610"/>
    </location>
</feature>
<keyword evidence="10" id="KW-1185">Reference proteome</keyword>
<dbReference type="Proteomes" id="UP000000517">
    <property type="component" value="Chromosome"/>
</dbReference>
<dbReference type="InterPro" id="IPR033452">
    <property type="entry name" value="GH30_C"/>
</dbReference>
<evidence type="ECO:0000256" key="3">
    <source>
        <dbReference type="ARBA" id="ARBA00022801"/>
    </source>
</evidence>
<dbReference type="GO" id="GO:0045493">
    <property type="term" value="P:xylan catabolic process"/>
    <property type="evidence" value="ECO:0007669"/>
    <property type="project" value="UniProtKB-KW"/>
</dbReference>
<evidence type="ECO:0000313" key="7">
    <source>
        <dbReference type="EMBL" id="ACX75358.1"/>
    </source>
</evidence>
<dbReference type="CAZy" id="CBM6">
    <property type="family name" value="Carbohydrate-Binding Module Family 6"/>
</dbReference>
<dbReference type="Gene3D" id="2.60.120.260">
    <property type="entry name" value="Galactose-binding domain-like"/>
    <property type="match status" value="1"/>
</dbReference>
<feature type="chain" id="PRO_5003001524" evidence="5">
    <location>
        <begin position="24"/>
        <end position="691"/>
    </location>
</feature>
<dbReference type="EMBL" id="CP001792">
    <property type="protein sequence ID" value="ACX75358.1"/>
    <property type="molecule type" value="Genomic_DNA"/>
</dbReference>
<dbReference type="Pfam" id="PF17189">
    <property type="entry name" value="Glyco_hydro_30C"/>
    <property type="match status" value="1"/>
</dbReference>
<dbReference type="RefSeq" id="WP_014546435.1">
    <property type="nucleotide sequence ID" value="NC_013410.1"/>
</dbReference>
<feature type="signal peptide" evidence="5">
    <location>
        <begin position="1"/>
        <end position="23"/>
    </location>
</feature>
<dbReference type="SUPFAM" id="SSF51011">
    <property type="entry name" value="Glycosyl hydrolase domain"/>
    <property type="match status" value="1"/>
</dbReference>
<reference evidence="8" key="3">
    <citation type="submission" date="2010-08" db="EMBL/GenBank/DDBJ databases">
        <authorList>
            <person name="Durkin A.S."/>
            <person name="Nelson K.E."/>
            <person name="Morrison M."/>
            <person name="Forsberg C.W."/>
            <person name="Wilson D.B."/>
            <person name="Russell J.B."/>
            <person name="Cann I.K.O."/>
            <person name="Mackie R.I."/>
            <person name="White B.A."/>
        </authorList>
    </citation>
    <scope>NUCLEOTIDE SEQUENCE</scope>
    <source>
        <strain evidence="8">S85</strain>
    </source>
</reference>
<dbReference type="Gene3D" id="2.60.40.1180">
    <property type="entry name" value="Golgi alpha-mannosidase II"/>
    <property type="match status" value="1"/>
</dbReference>
<dbReference type="GO" id="GO:0006665">
    <property type="term" value="P:sphingolipid metabolic process"/>
    <property type="evidence" value="ECO:0007669"/>
    <property type="project" value="InterPro"/>
</dbReference>
<dbReference type="SUPFAM" id="SSF51445">
    <property type="entry name" value="(Trans)glycosidases"/>
    <property type="match status" value="1"/>
</dbReference>
<dbReference type="HOGENOM" id="CLU_022864_0_0_0"/>
<evidence type="ECO:0000259" key="6">
    <source>
        <dbReference type="PROSITE" id="PS51175"/>
    </source>
</evidence>
<dbReference type="SMART" id="SM00606">
    <property type="entry name" value="CBD_IV"/>
    <property type="match status" value="1"/>
</dbReference>
<evidence type="ECO:0000256" key="4">
    <source>
        <dbReference type="SAM" id="MobiDB-lite"/>
    </source>
</evidence>
<dbReference type="InterPro" id="IPR006584">
    <property type="entry name" value="Cellulose-bd_IV"/>
</dbReference>
<dbReference type="InterPro" id="IPR001139">
    <property type="entry name" value="Glyco_hydro_30"/>
</dbReference>
<keyword evidence="3 8" id="KW-0378">Hydrolase</keyword>
<proteinExistence type="inferred from homology"/>
<dbReference type="OrthoDB" id="9806701at2"/>
<evidence type="ECO:0000313" key="10">
    <source>
        <dbReference type="Proteomes" id="UP000001497"/>
    </source>
</evidence>
<evidence type="ECO:0000313" key="8">
    <source>
        <dbReference type="EMBL" id="ADL25611.1"/>
    </source>
</evidence>
<keyword evidence="8" id="KW-0326">Glycosidase</keyword>
<dbReference type="GO" id="GO:0016020">
    <property type="term" value="C:membrane"/>
    <property type="evidence" value="ECO:0007669"/>
    <property type="project" value="GOC"/>
</dbReference>
<dbReference type="GO" id="GO:0033940">
    <property type="term" value="F:glucuronoarabinoxylan endo-1,4-beta-xylanase activity"/>
    <property type="evidence" value="ECO:0007669"/>
    <property type="project" value="UniProtKB-EC"/>
</dbReference>
<organism evidence="8 9">
    <name type="scientific">Fibrobacter succinogenes (strain ATCC 19169 / S85)</name>
    <dbReference type="NCBI Taxonomy" id="59374"/>
    <lineage>
        <taxon>Bacteria</taxon>
        <taxon>Pseudomonadati</taxon>
        <taxon>Fibrobacterota</taxon>
        <taxon>Fibrobacteria</taxon>
        <taxon>Fibrobacterales</taxon>
        <taxon>Fibrobacteraceae</taxon>
        <taxon>Fibrobacter</taxon>
    </lineage>
</organism>
<dbReference type="STRING" id="59374.FSU_2265"/>
<dbReference type="EMBL" id="CP002158">
    <property type="protein sequence ID" value="ADL25611.1"/>
    <property type="molecule type" value="Genomic_DNA"/>
</dbReference>
<dbReference type="InterPro" id="IPR008979">
    <property type="entry name" value="Galactose-bd-like_sf"/>
</dbReference>
<sequence>MKCMGEVLKIASFGLAFAIPAFASTVNVDVTEEHQVIRGFGGMVHNQWQGGGGLSEADAKIAFGTGDGTIGLNTLRIPVYANSNDFNKEVQAAKYAKKYAGDDFILYATPWTSPYAGANQHMASSNYQKYVDHLNSFNDYMKNQGVPLYAISISNEPDWCGEWACWSADEIYNFTKGYADKMRKNGAKVISTESFRYDKNLYNKVLNDANALKNWDILGAHFYASDRRTGDNFFQYSLADQKKVERWMTEHYTESQGSGNYWRTITNTGDQANANKRDTVNAMDVAYEIHRAMVVGNFNQYTWWYIRRCYGLIMEKDFGNKLQIPQNEIGKISKRGYVMSQFARFVRPGAVRVGATANPEKEVFASAYKSKDGDSVIVVLVNRDYKNSKTVTVNVKGADVETFHVYTTSEAKNAKYEGEVEVKNGSVTITMDAGNSSNKDCIVTLVGSGTPADPVPREPFGGKVAEIPGKIEAENFDVPGTGKGNKSYSENDSEDRGETNYREGTGVDIYKKATGYVVGYNEEGEWLEYSVNVKEAGDYTMFASVATSNSTSGFSLSLDGKTLVENVALSGTSFDDFVKVKANVTLPAGEHILRMTVTGSWFDIDYFNFAKGKDAADPDDKTIGLRGANFRLPTEAENYSVFDVNGVLVGKFLATTKADVQRMTKSVVRQNGIYFVKSLKSGNAYRISVAK</sequence>
<dbReference type="CDD" id="cd04080">
    <property type="entry name" value="CBM6_cellulase-like"/>
    <property type="match status" value="1"/>
</dbReference>
<evidence type="ECO:0000256" key="2">
    <source>
        <dbReference type="ARBA" id="ARBA00022729"/>
    </source>
</evidence>
<dbReference type="eggNOG" id="COG5520">
    <property type="taxonomic scope" value="Bacteria"/>
</dbReference>
<keyword evidence="8" id="KW-0624">Polysaccharide degradation</keyword>
<gene>
    <name evidence="7" type="ordered locus">Fisuc_1765</name>
    <name evidence="8" type="ordered locus">FSU_2265</name>
</gene>
<dbReference type="KEGG" id="fsu:Fisuc_1765"/>
<dbReference type="CAZy" id="GH30">
    <property type="family name" value="Glycoside Hydrolase Family 30"/>
</dbReference>
<evidence type="ECO:0000256" key="1">
    <source>
        <dbReference type="ARBA" id="ARBA00005382"/>
    </source>
</evidence>
<keyword evidence="8" id="KW-0119">Carbohydrate metabolism</keyword>
<keyword evidence="8" id="KW-0858">Xylan degradation</keyword>
<dbReference type="InterPro" id="IPR017853">
    <property type="entry name" value="GH"/>
</dbReference>
<evidence type="ECO:0000313" key="9">
    <source>
        <dbReference type="Proteomes" id="UP000000517"/>
    </source>
</evidence>
<reference evidence="7 10" key="1">
    <citation type="submission" date="2009-10" db="EMBL/GenBank/DDBJ databases">
        <title>Complete sequence of Fibrobacter succinogenes subsp. succinogenes S85.</title>
        <authorList>
            <consortium name="US DOE Joint Genome Institute"/>
            <person name="Lucas S."/>
            <person name="Copeland A."/>
            <person name="Lapidus A."/>
            <person name="Glavina del Rio T."/>
            <person name="Tice H."/>
            <person name="Bruce D."/>
            <person name="Goodwin L."/>
            <person name="Pitluck S."/>
            <person name="Chertkov O."/>
            <person name="Detter J.C."/>
            <person name="Han C."/>
            <person name="Tapia R."/>
            <person name="Larimer F."/>
            <person name="Land M."/>
            <person name="Hauser L."/>
            <person name="Kyrpides N."/>
            <person name="Mikhailova N."/>
            <person name="Weimer P.J."/>
            <person name="Stevenson D.M."/>
            <person name="Boyum J."/>
            <person name="Brumm P.I."/>
            <person name="Mead D."/>
        </authorList>
    </citation>
    <scope>NUCLEOTIDE SEQUENCE [LARGE SCALE GENOMIC DNA]</scope>
    <source>
        <strain evidence="10">ATCC 19169 / S85</strain>
        <strain evidence="7">S85</strain>
    </source>
</reference>
<dbReference type="PANTHER" id="PTHR11069">
    <property type="entry name" value="GLUCOSYLCERAMIDASE"/>
    <property type="match status" value="1"/>
</dbReference>